<proteinExistence type="predicted"/>
<dbReference type="Proteomes" id="UP000184144">
    <property type="component" value="Unassembled WGS sequence"/>
</dbReference>
<evidence type="ECO:0000313" key="3">
    <source>
        <dbReference type="Proteomes" id="UP000184144"/>
    </source>
</evidence>
<name>A0A1M5E7F4_9RHOB</name>
<keyword evidence="3" id="KW-1185">Reference proteome</keyword>
<evidence type="ECO:0000313" key="2">
    <source>
        <dbReference type="EMBL" id="SHF74981.1"/>
    </source>
</evidence>
<dbReference type="EMBL" id="FQUV01000011">
    <property type="protein sequence ID" value="SHF74981.1"/>
    <property type="molecule type" value="Genomic_DNA"/>
</dbReference>
<dbReference type="AlphaFoldDB" id="A0A1M5E7F4"/>
<organism evidence="2 3">
    <name type="scientific">Litoreibacter ascidiaceicola</name>
    <dbReference type="NCBI Taxonomy" id="1486859"/>
    <lineage>
        <taxon>Bacteria</taxon>
        <taxon>Pseudomonadati</taxon>
        <taxon>Pseudomonadota</taxon>
        <taxon>Alphaproteobacteria</taxon>
        <taxon>Rhodobacterales</taxon>
        <taxon>Roseobacteraceae</taxon>
        <taxon>Litoreibacter</taxon>
    </lineage>
</organism>
<sequence length="71" mass="8066">MRLKLFDLDIPFFLPVWRRVLAVTIPALWGVFEFSSGAALWGVIFWGMAGIAAWKFWTADWSAVAAMDKDT</sequence>
<feature type="transmembrane region" description="Helical" evidence="1">
    <location>
        <begin position="12"/>
        <end position="32"/>
    </location>
</feature>
<accession>A0A1M5E7F4</accession>
<protein>
    <submittedName>
        <fullName evidence="2">Uncharacterized protein</fullName>
    </submittedName>
</protein>
<reference evidence="3" key="1">
    <citation type="submission" date="2016-11" db="EMBL/GenBank/DDBJ databases">
        <authorList>
            <person name="Varghese N."/>
            <person name="Submissions S."/>
        </authorList>
    </citation>
    <scope>NUCLEOTIDE SEQUENCE [LARGE SCALE GENOMIC DNA]</scope>
    <source>
        <strain evidence="3">DSM 100566</strain>
    </source>
</reference>
<keyword evidence="1" id="KW-0812">Transmembrane</keyword>
<evidence type="ECO:0000256" key="1">
    <source>
        <dbReference type="SAM" id="Phobius"/>
    </source>
</evidence>
<feature type="transmembrane region" description="Helical" evidence="1">
    <location>
        <begin position="38"/>
        <end position="57"/>
    </location>
</feature>
<gene>
    <name evidence="2" type="ORF">SAMN05444273_11149</name>
</gene>
<dbReference type="STRING" id="1486859.SAMN05444273_11149"/>
<keyword evidence="1" id="KW-0472">Membrane</keyword>
<keyword evidence="1" id="KW-1133">Transmembrane helix</keyword>